<dbReference type="PANTHER" id="PTHR30290:SF9">
    <property type="entry name" value="OLIGOPEPTIDE-BINDING PROTEIN APPA"/>
    <property type="match status" value="1"/>
</dbReference>
<dbReference type="InterPro" id="IPR030678">
    <property type="entry name" value="Peptide/Ni-bd"/>
</dbReference>
<accession>A0A2H0CTP3</accession>
<proteinExistence type="inferred from homology"/>
<dbReference type="Pfam" id="PF00496">
    <property type="entry name" value="SBP_bac_5"/>
    <property type="match status" value="1"/>
</dbReference>
<keyword evidence="2" id="KW-0813">Transport</keyword>
<keyword evidence="4" id="KW-0812">Transmembrane</keyword>
<organism evidence="6 7">
    <name type="scientific">Candidatus Lloydbacteria bacterium CG22_combo_CG10-13_8_21_14_all_47_15</name>
    <dbReference type="NCBI Taxonomy" id="1974635"/>
    <lineage>
        <taxon>Bacteria</taxon>
        <taxon>Candidatus Lloydiibacteriota</taxon>
    </lineage>
</organism>
<evidence type="ECO:0000256" key="3">
    <source>
        <dbReference type="ARBA" id="ARBA00022729"/>
    </source>
</evidence>
<dbReference type="PIRSF" id="PIRSF002741">
    <property type="entry name" value="MppA"/>
    <property type="match status" value="1"/>
</dbReference>
<evidence type="ECO:0000259" key="5">
    <source>
        <dbReference type="Pfam" id="PF00496"/>
    </source>
</evidence>
<feature type="domain" description="Solute-binding protein family 5" evidence="5">
    <location>
        <begin position="103"/>
        <end position="474"/>
    </location>
</feature>
<evidence type="ECO:0000256" key="2">
    <source>
        <dbReference type="ARBA" id="ARBA00022448"/>
    </source>
</evidence>
<dbReference type="PANTHER" id="PTHR30290">
    <property type="entry name" value="PERIPLASMIC BINDING COMPONENT OF ABC TRANSPORTER"/>
    <property type="match status" value="1"/>
</dbReference>
<keyword evidence="4" id="KW-1133">Transmembrane helix</keyword>
<sequence length="576" mass="64292">MDISRQFSLPEESIRRIIRTLPKTSRRIFYALVATAFFSAFGLFWQMNNALMVTIPAHGGSLTEGIVGTPRFINPVLAISDADRDIASLVYSGLLRTTSSGDLVPDLAESYSISEDGLVYTFTMRDDAVFHDGTPVTSDDVIFTVRKAQDTTLKSPKRASWEGIIAEAVDRQTVRFTLKQPYAIFLENTTLGILPRHLWEQIPPEQFGFSELNIRAIGSGPYRITAIKRDKSGIPTYYDFESFRRFAGGEPYIKDIRIRFYPNESALLRAYAEKKIESMHAISPTTASALGQSGNIIATTALPRVFGVFFNQNQAPVFTDTSVRQALNLALNREDIIDEVLSGYGTPLFGPIPPGAVGYMANSENTADASNINAARELIEKNGWTKNEETGIYEKKTNKGTLTLSFALATSDAEELKHAAELIRDTWNKVGADVTLQIFDIGELNQNIIRPRKYDALFFGEIIGRDSDPFAFWHSSQRLDPGLNIALYANITTDKLLEEARVLSGKDARAEKYAAFQMEIRNDTPAVFVYAPDFIYVIPEKIAGFALGPITIPSERFASVTEWYIRTDRVWEIFAP</sequence>
<dbReference type="Proteomes" id="UP000230638">
    <property type="component" value="Unassembled WGS sequence"/>
</dbReference>
<dbReference type="GO" id="GO:0043190">
    <property type="term" value="C:ATP-binding cassette (ABC) transporter complex"/>
    <property type="evidence" value="ECO:0007669"/>
    <property type="project" value="InterPro"/>
</dbReference>
<feature type="transmembrane region" description="Helical" evidence="4">
    <location>
        <begin position="28"/>
        <end position="47"/>
    </location>
</feature>
<protein>
    <recommendedName>
        <fullName evidence="5">Solute-binding protein family 5 domain-containing protein</fullName>
    </recommendedName>
</protein>
<dbReference type="GO" id="GO:0042597">
    <property type="term" value="C:periplasmic space"/>
    <property type="evidence" value="ECO:0007669"/>
    <property type="project" value="UniProtKB-ARBA"/>
</dbReference>
<keyword evidence="4" id="KW-0472">Membrane</keyword>
<dbReference type="Gene3D" id="3.40.190.10">
    <property type="entry name" value="Periplasmic binding protein-like II"/>
    <property type="match status" value="1"/>
</dbReference>
<name>A0A2H0CTP3_9BACT</name>
<keyword evidence="3" id="KW-0732">Signal</keyword>
<dbReference type="GO" id="GO:0015833">
    <property type="term" value="P:peptide transport"/>
    <property type="evidence" value="ECO:0007669"/>
    <property type="project" value="TreeGrafter"/>
</dbReference>
<dbReference type="SUPFAM" id="SSF53850">
    <property type="entry name" value="Periplasmic binding protein-like II"/>
    <property type="match status" value="1"/>
</dbReference>
<gene>
    <name evidence="6" type="ORF">COW88_02415</name>
</gene>
<dbReference type="EMBL" id="PCTL01000025">
    <property type="protein sequence ID" value="PIP73293.1"/>
    <property type="molecule type" value="Genomic_DNA"/>
</dbReference>
<comment type="caution">
    <text evidence="6">The sequence shown here is derived from an EMBL/GenBank/DDBJ whole genome shotgun (WGS) entry which is preliminary data.</text>
</comment>
<dbReference type="InterPro" id="IPR000914">
    <property type="entry name" value="SBP_5_dom"/>
</dbReference>
<comment type="similarity">
    <text evidence="1">Belongs to the bacterial solute-binding protein 5 family.</text>
</comment>
<evidence type="ECO:0000313" key="6">
    <source>
        <dbReference type="EMBL" id="PIP73293.1"/>
    </source>
</evidence>
<reference evidence="6 7" key="1">
    <citation type="submission" date="2017-09" db="EMBL/GenBank/DDBJ databases">
        <title>Depth-based differentiation of microbial function through sediment-hosted aquifers and enrichment of novel symbionts in the deep terrestrial subsurface.</title>
        <authorList>
            <person name="Probst A.J."/>
            <person name="Ladd B."/>
            <person name="Jarett J.K."/>
            <person name="Geller-Mcgrath D.E."/>
            <person name="Sieber C.M."/>
            <person name="Emerson J.B."/>
            <person name="Anantharaman K."/>
            <person name="Thomas B.C."/>
            <person name="Malmstrom R."/>
            <person name="Stieglmeier M."/>
            <person name="Klingl A."/>
            <person name="Woyke T."/>
            <person name="Ryan C.M."/>
            <person name="Banfield J.F."/>
        </authorList>
    </citation>
    <scope>NUCLEOTIDE SEQUENCE [LARGE SCALE GENOMIC DNA]</scope>
    <source>
        <strain evidence="6">CG22_combo_CG10-13_8_21_14_all_47_15</strain>
    </source>
</reference>
<dbReference type="Gene3D" id="3.90.76.10">
    <property type="entry name" value="Dipeptide-binding Protein, Domain 1"/>
    <property type="match status" value="1"/>
</dbReference>
<evidence type="ECO:0000256" key="1">
    <source>
        <dbReference type="ARBA" id="ARBA00005695"/>
    </source>
</evidence>
<evidence type="ECO:0000256" key="4">
    <source>
        <dbReference type="SAM" id="Phobius"/>
    </source>
</evidence>
<dbReference type="GO" id="GO:1904680">
    <property type="term" value="F:peptide transmembrane transporter activity"/>
    <property type="evidence" value="ECO:0007669"/>
    <property type="project" value="TreeGrafter"/>
</dbReference>
<dbReference type="AlphaFoldDB" id="A0A2H0CTP3"/>
<dbReference type="Gene3D" id="3.10.105.10">
    <property type="entry name" value="Dipeptide-binding Protein, Domain 3"/>
    <property type="match status" value="1"/>
</dbReference>
<dbReference type="InterPro" id="IPR039424">
    <property type="entry name" value="SBP_5"/>
</dbReference>
<evidence type="ECO:0000313" key="7">
    <source>
        <dbReference type="Proteomes" id="UP000230638"/>
    </source>
</evidence>